<keyword evidence="2" id="KW-1185">Reference proteome</keyword>
<evidence type="ECO:0000313" key="1">
    <source>
        <dbReference type="EMBL" id="GET44152.1"/>
    </source>
</evidence>
<sequence length="64" mass="7122">MVCVVRPDNNAGMCFAGVCPSVKPTWWPSNSLYAFGPNGNEFTRFRVLPGNPLSPTHHEISFNR</sequence>
<protein>
    <submittedName>
        <fullName evidence="1">Uncharacterized protein</fullName>
    </submittedName>
</protein>
<name>A0AAV3XTF1_9CYAN</name>
<accession>A0AAV3XTF1</accession>
<gene>
    <name evidence="1" type="ORF">MiSe_89780</name>
</gene>
<proteinExistence type="predicted"/>
<comment type="caution">
    <text evidence="1">The sequence shown here is derived from an EMBL/GenBank/DDBJ whole genome shotgun (WGS) entry which is preliminary data.</text>
</comment>
<dbReference type="Proteomes" id="UP001050975">
    <property type="component" value="Unassembled WGS sequence"/>
</dbReference>
<organism evidence="1 2">
    <name type="scientific">Microseira wollei NIES-4236</name>
    <dbReference type="NCBI Taxonomy" id="2530354"/>
    <lineage>
        <taxon>Bacteria</taxon>
        <taxon>Bacillati</taxon>
        <taxon>Cyanobacteriota</taxon>
        <taxon>Cyanophyceae</taxon>
        <taxon>Oscillatoriophycideae</taxon>
        <taxon>Aerosakkonematales</taxon>
        <taxon>Aerosakkonemataceae</taxon>
        <taxon>Microseira</taxon>
    </lineage>
</organism>
<reference evidence="1" key="1">
    <citation type="submission" date="2019-10" db="EMBL/GenBank/DDBJ databases">
        <title>Draft genome sequece of Microseira wollei NIES-4236.</title>
        <authorList>
            <person name="Yamaguchi H."/>
            <person name="Suzuki S."/>
            <person name="Kawachi M."/>
        </authorList>
    </citation>
    <scope>NUCLEOTIDE SEQUENCE</scope>
    <source>
        <strain evidence="1">NIES-4236</strain>
    </source>
</reference>
<dbReference type="AlphaFoldDB" id="A0AAV3XTF1"/>
<evidence type="ECO:0000313" key="2">
    <source>
        <dbReference type="Proteomes" id="UP001050975"/>
    </source>
</evidence>
<dbReference type="EMBL" id="BLAY01000299">
    <property type="protein sequence ID" value="GET44152.1"/>
    <property type="molecule type" value="Genomic_DNA"/>
</dbReference>